<gene>
    <name evidence="2" type="ORF">TWF481_009686</name>
</gene>
<organism evidence="2 3">
    <name type="scientific">Arthrobotrys musiformis</name>
    <dbReference type="NCBI Taxonomy" id="47236"/>
    <lineage>
        <taxon>Eukaryota</taxon>
        <taxon>Fungi</taxon>
        <taxon>Dikarya</taxon>
        <taxon>Ascomycota</taxon>
        <taxon>Pezizomycotina</taxon>
        <taxon>Orbiliomycetes</taxon>
        <taxon>Orbiliales</taxon>
        <taxon>Orbiliaceae</taxon>
        <taxon>Arthrobotrys</taxon>
    </lineage>
</organism>
<dbReference type="Pfam" id="PF00646">
    <property type="entry name" value="F-box"/>
    <property type="match status" value="1"/>
</dbReference>
<reference evidence="2 3" key="1">
    <citation type="submission" date="2023-08" db="EMBL/GenBank/DDBJ databases">
        <authorList>
            <person name="Palmer J.M."/>
        </authorList>
    </citation>
    <scope>NUCLEOTIDE SEQUENCE [LARGE SCALE GENOMIC DNA]</scope>
    <source>
        <strain evidence="2 3">TWF481</strain>
    </source>
</reference>
<evidence type="ECO:0000259" key="1">
    <source>
        <dbReference type="Pfam" id="PF00646"/>
    </source>
</evidence>
<accession>A0AAV9W6M2</accession>
<name>A0AAV9W6M2_9PEZI</name>
<evidence type="ECO:0000313" key="2">
    <source>
        <dbReference type="EMBL" id="KAK6501867.1"/>
    </source>
</evidence>
<dbReference type="InterPro" id="IPR001810">
    <property type="entry name" value="F-box_dom"/>
</dbReference>
<keyword evidence="3" id="KW-1185">Reference proteome</keyword>
<proteinExistence type="predicted"/>
<protein>
    <recommendedName>
        <fullName evidence="1">F-box domain-containing protein</fullName>
    </recommendedName>
</protein>
<dbReference type="EMBL" id="JAVHJL010000006">
    <property type="protein sequence ID" value="KAK6501867.1"/>
    <property type="molecule type" value="Genomic_DNA"/>
</dbReference>
<dbReference type="Proteomes" id="UP001370758">
    <property type="component" value="Unassembled WGS sequence"/>
</dbReference>
<feature type="domain" description="F-box" evidence="1">
    <location>
        <begin position="4"/>
        <end position="37"/>
    </location>
</feature>
<evidence type="ECO:0000313" key="3">
    <source>
        <dbReference type="Proteomes" id="UP001370758"/>
    </source>
</evidence>
<dbReference type="CDD" id="cd09917">
    <property type="entry name" value="F-box_SF"/>
    <property type="match status" value="1"/>
</dbReference>
<comment type="caution">
    <text evidence="2">The sequence shown here is derived from an EMBL/GenBank/DDBJ whole genome shotgun (WGS) entry which is preliminary data.</text>
</comment>
<dbReference type="AlphaFoldDB" id="A0AAV9W6M2"/>
<sequence length="443" mass="50870">MAPRIPVEIWQSIYDHLDREELSAISCCSKYFRQTAVGMLFCRHRIRLSEESIRTFEEGGSLAHLAGSVRDIIISNPPTYDFNLEYLTTFDSARAVCASLSVFPNITGVHIIYASERFYYWIFPIAVLRSISRYHWFHSLERLSVKGTRVHLLGRMYTPYDPSFEKPITPASLEFATGGKPPNKIKFDDTVPFPKALKELWMNYVLKPNFSDIRYRLVSNQTHNGLRYRVRDDDVQYHRIGLNPPVLCPHWVAAGSLTRLTFRAQEMRLRPGILGSYPSVKYLHAMARSVTSDDIERLADMMENVEELVIEAMSFRFSASRGMCAYECLARFPQLRRARVPWRVPRMEYLECKQADRGHLGAAVEVGTLKEEVAMLVGGGLDGLEYVDFVRGFRKMPFVGLDCREVPFEQYGKEICRVWRGGRAGVKFEGVWDSDEELSTARG</sequence>